<dbReference type="InterPro" id="IPR004152">
    <property type="entry name" value="GAT_dom"/>
</dbReference>
<sequence length="648" mass="73207">MAALFGHGNPLATPVGQMIEKSTDGSQASENWGLFMEICDVINETEEGPKDAIKAIKKRLSQNMGKNHTAVMYTLTCLETCVKNCGKKFHQQVATKDFMGDLVKIIGPKYDPPQVLQEKVLSSIQSWSDAFKGQPDLKEVEKCYNDLKGKGIEFPMTDLDHMAPIHTPARSQPEPEPVIRQQRQPSLRADQPPQIPVVPAGPINPTTEQMAKLKSELTVVNANIKVMGDMLTELDPSSVDPSDLELLQELNRTNRQMQQRLVDLLDKIANEEVTNELLRVNDDINNVFLRYERFERYRTGQSQTDLKKLDTPATEPVVSPPSYNQVEDSSNPPIANLIDLGDDGMVQAPGHLPPINTQMQNMNIGSNTAAKQSDDFDMFAQSRQSFEQNKVKTQGAYVNQQEDQFTGSGLSQAVNAKSGVSEEETLQELNKEFGIVNKLQSKDTDYDEMEQCYRVTDYDEMEQWLTADQKKDLEKYKNPQDQLSSSEFDQFLAERSTGANSVPTISAAAGQRSGSRNRQLQKDEEENPLFALIPGISDHDTIVYVESWSRAKYQKPIKRKILIWKRANIDAMRSDITKFAEESNSKYTESTDVNSLWSAFTEKCSKVMEEHIPSKMDSQRFSQSWIDKEVKQMARKKKNDINRKAKKS</sequence>
<dbReference type="Pfam" id="PF03127">
    <property type="entry name" value="GAT"/>
    <property type="match status" value="1"/>
</dbReference>
<accession>A0A6J8DRZ3</accession>
<dbReference type="PROSITE" id="PS50179">
    <property type="entry name" value="VHS"/>
    <property type="match status" value="1"/>
</dbReference>
<evidence type="ECO:0000256" key="3">
    <source>
        <dbReference type="SAM" id="Coils"/>
    </source>
</evidence>
<dbReference type="InterPro" id="IPR038425">
    <property type="entry name" value="GAT_sf"/>
</dbReference>
<proteinExistence type="predicted"/>
<dbReference type="Gene3D" id="1.25.40.90">
    <property type="match status" value="1"/>
</dbReference>
<dbReference type="SUPFAM" id="SSF48464">
    <property type="entry name" value="ENTH/VHS domain"/>
    <property type="match status" value="1"/>
</dbReference>
<feature type="coiled-coil region" evidence="3">
    <location>
        <begin position="247"/>
        <end position="274"/>
    </location>
</feature>
<dbReference type="PROSITE" id="PS50909">
    <property type="entry name" value="GAT"/>
    <property type="match status" value="1"/>
</dbReference>
<dbReference type="SUPFAM" id="SSF89009">
    <property type="entry name" value="GAT-like domain"/>
    <property type="match status" value="1"/>
</dbReference>
<dbReference type="InterPro" id="IPR002014">
    <property type="entry name" value="VHS_dom"/>
</dbReference>
<dbReference type="GO" id="GO:0043130">
    <property type="term" value="F:ubiquitin binding"/>
    <property type="evidence" value="ECO:0007669"/>
    <property type="project" value="InterPro"/>
</dbReference>
<evidence type="ECO:0000259" key="6">
    <source>
        <dbReference type="PROSITE" id="PS50909"/>
    </source>
</evidence>
<dbReference type="GO" id="GO:0015031">
    <property type="term" value="P:protein transport"/>
    <property type="evidence" value="ECO:0007669"/>
    <property type="project" value="UniProtKB-KW"/>
</dbReference>
<dbReference type="PANTHER" id="PTHR13856:SF137">
    <property type="entry name" value="GH05942P"/>
    <property type="match status" value="1"/>
</dbReference>
<dbReference type="CDD" id="cd03565">
    <property type="entry name" value="VHS_Tom1_like"/>
    <property type="match status" value="1"/>
</dbReference>
<dbReference type="OrthoDB" id="2018246at2759"/>
<evidence type="ECO:0000256" key="2">
    <source>
        <dbReference type="ARBA" id="ARBA00022927"/>
    </source>
</evidence>
<dbReference type="GO" id="GO:0035091">
    <property type="term" value="F:phosphatidylinositol binding"/>
    <property type="evidence" value="ECO:0007669"/>
    <property type="project" value="InterPro"/>
</dbReference>
<name>A0A6J8DRZ3_MYTCO</name>
<keyword evidence="1" id="KW-0813">Transport</keyword>
<feature type="region of interest" description="Disordered" evidence="4">
    <location>
        <begin position="302"/>
        <end position="331"/>
    </location>
</feature>
<dbReference type="GO" id="GO:0016020">
    <property type="term" value="C:membrane"/>
    <property type="evidence" value="ECO:0007669"/>
    <property type="project" value="TreeGrafter"/>
</dbReference>
<feature type="compositionally biased region" description="Polar residues" evidence="4">
    <location>
        <begin position="321"/>
        <end position="331"/>
    </location>
</feature>
<dbReference type="GO" id="GO:0007165">
    <property type="term" value="P:signal transduction"/>
    <property type="evidence" value="ECO:0007669"/>
    <property type="project" value="TreeGrafter"/>
</dbReference>
<evidence type="ECO:0000256" key="1">
    <source>
        <dbReference type="ARBA" id="ARBA00022448"/>
    </source>
</evidence>
<keyword evidence="8" id="KW-1185">Reference proteome</keyword>
<feature type="domain" description="GAT" evidence="6">
    <location>
        <begin position="208"/>
        <end position="296"/>
    </location>
</feature>
<reference evidence="7 8" key="1">
    <citation type="submission" date="2020-06" db="EMBL/GenBank/DDBJ databases">
        <authorList>
            <person name="Li R."/>
            <person name="Bekaert M."/>
        </authorList>
    </citation>
    <scope>NUCLEOTIDE SEQUENCE [LARGE SCALE GENOMIC DNA]</scope>
    <source>
        <strain evidence="8">wild</strain>
    </source>
</reference>
<dbReference type="InterPro" id="IPR008942">
    <property type="entry name" value="ENTH_VHS"/>
</dbReference>
<keyword evidence="2" id="KW-0653">Protein transport</keyword>
<feature type="region of interest" description="Disordered" evidence="4">
    <location>
        <begin position="167"/>
        <end position="202"/>
    </location>
</feature>
<evidence type="ECO:0000256" key="4">
    <source>
        <dbReference type="SAM" id="MobiDB-lite"/>
    </source>
</evidence>
<dbReference type="Proteomes" id="UP000507470">
    <property type="component" value="Unassembled WGS sequence"/>
</dbReference>
<feature type="domain" description="VHS" evidence="5">
    <location>
        <begin position="22"/>
        <end position="155"/>
    </location>
</feature>
<dbReference type="GO" id="GO:0005768">
    <property type="term" value="C:endosome"/>
    <property type="evidence" value="ECO:0007669"/>
    <property type="project" value="TreeGrafter"/>
</dbReference>
<organism evidence="7 8">
    <name type="scientific">Mytilus coruscus</name>
    <name type="common">Sea mussel</name>
    <dbReference type="NCBI Taxonomy" id="42192"/>
    <lineage>
        <taxon>Eukaryota</taxon>
        <taxon>Metazoa</taxon>
        <taxon>Spiralia</taxon>
        <taxon>Lophotrochozoa</taxon>
        <taxon>Mollusca</taxon>
        <taxon>Bivalvia</taxon>
        <taxon>Autobranchia</taxon>
        <taxon>Pteriomorphia</taxon>
        <taxon>Mytilida</taxon>
        <taxon>Mytiloidea</taxon>
        <taxon>Mytilidae</taxon>
        <taxon>Mytilinae</taxon>
        <taxon>Mytilus</taxon>
    </lineage>
</organism>
<evidence type="ECO:0000313" key="8">
    <source>
        <dbReference type="Proteomes" id="UP000507470"/>
    </source>
</evidence>
<evidence type="ECO:0000259" key="5">
    <source>
        <dbReference type="PROSITE" id="PS50179"/>
    </source>
</evidence>
<dbReference type="GO" id="GO:0030276">
    <property type="term" value="F:clathrin binding"/>
    <property type="evidence" value="ECO:0007669"/>
    <property type="project" value="TreeGrafter"/>
</dbReference>
<keyword evidence="3" id="KW-0175">Coiled coil</keyword>
<dbReference type="PANTHER" id="PTHR13856">
    <property type="entry name" value="VHS DOMAIN CONTAINING PROTEIN FAMILY"/>
    <property type="match status" value="1"/>
</dbReference>
<dbReference type="Gene3D" id="1.20.58.160">
    <property type="match status" value="1"/>
</dbReference>
<dbReference type="EMBL" id="CACVKT020007645">
    <property type="protein sequence ID" value="CAC5409610.1"/>
    <property type="molecule type" value="Genomic_DNA"/>
</dbReference>
<dbReference type="AlphaFoldDB" id="A0A6J8DRZ3"/>
<dbReference type="CDD" id="cd14233">
    <property type="entry name" value="GAT_TOM1_like"/>
    <property type="match status" value="1"/>
</dbReference>
<gene>
    <name evidence="7" type="ORF">MCOR_42868</name>
</gene>
<dbReference type="Pfam" id="PF00790">
    <property type="entry name" value="VHS"/>
    <property type="match status" value="1"/>
</dbReference>
<evidence type="ECO:0000313" key="7">
    <source>
        <dbReference type="EMBL" id="CAC5409610.1"/>
    </source>
</evidence>
<protein>
    <submittedName>
        <fullName evidence="7">TOM1-like protein 2,Target of Myb protein 1,TOM1-like protein 1</fullName>
    </submittedName>
</protein>
<dbReference type="SMART" id="SM00288">
    <property type="entry name" value="VHS"/>
    <property type="match status" value="1"/>
</dbReference>